<keyword evidence="2" id="KW-1185">Reference proteome</keyword>
<evidence type="ECO:0000313" key="2">
    <source>
        <dbReference type="Proteomes" id="UP000749471"/>
    </source>
</evidence>
<dbReference type="RefSeq" id="WP_216522679.1">
    <property type="nucleotide sequence ID" value="NZ_JAHLPM010000040.1"/>
</dbReference>
<accession>A0ABS6EBT6</accession>
<organism evidence="1 2">
    <name type="scientific">Tissierella simiarum</name>
    <dbReference type="NCBI Taxonomy" id="2841534"/>
    <lineage>
        <taxon>Bacteria</taxon>
        <taxon>Bacillati</taxon>
        <taxon>Bacillota</taxon>
        <taxon>Tissierellia</taxon>
        <taxon>Tissierellales</taxon>
        <taxon>Tissierellaceae</taxon>
        <taxon>Tissierella</taxon>
    </lineage>
</organism>
<evidence type="ECO:0000313" key="1">
    <source>
        <dbReference type="EMBL" id="MBU5440388.1"/>
    </source>
</evidence>
<dbReference type="Proteomes" id="UP000749471">
    <property type="component" value="Unassembled WGS sequence"/>
</dbReference>
<proteinExistence type="predicted"/>
<name>A0ABS6EBT6_9FIRM</name>
<protein>
    <submittedName>
        <fullName evidence="1">Uncharacterized protein</fullName>
    </submittedName>
</protein>
<gene>
    <name evidence="1" type="ORF">KQI42_20555</name>
</gene>
<dbReference type="EMBL" id="JAHLPM010000040">
    <property type="protein sequence ID" value="MBU5440388.1"/>
    <property type="molecule type" value="Genomic_DNA"/>
</dbReference>
<comment type="caution">
    <text evidence="1">The sequence shown here is derived from an EMBL/GenBank/DDBJ whole genome shotgun (WGS) entry which is preliminary data.</text>
</comment>
<reference evidence="1 2" key="1">
    <citation type="submission" date="2021-06" db="EMBL/GenBank/DDBJ databases">
        <authorList>
            <person name="Sun Q."/>
            <person name="Li D."/>
        </authorList>
    </citation>
    <scope>NUCLEOTIDE SEQUENCE [LARGE SCALE GENOMIC DNA]</scope>
    <source>
        <strain evidence="1 2">MSJ-40</strain>
    </source>
</reference>
<sequence length="119" mass="13546">MKIVIPGEMPGMNEIVAAAKKGRGKYQPYNDMKRENTELVSWASKKIPKKKRIFLDITWIAKNKRRDPDNIAAAVKFIWDGLVEAGVIPNDGWNENGGWANHFEVDKDNPRIEVVVKEV</sequence>